<reference evidence="2" key="1">
    <citation type="journal article" date="2019" name="Int. J. Syst. Evol. Microbiol.">
        <title>The Global Catalogue of Microorganisms (GCM) 10K type strain sequencing project: providing services to taxonomists for standard genome sequencing and annotation.</title>
        <authorList>
            <consortium name="The Broad Institute Genomics Platform"/>
            <consortium name="The Broad Institute Genome Sequencing Center for Infectious Disease"/>
            <person name="Wu L."/>
            <person name="Ma J."/>
        </authorList>
    </citation>
    <scope>NUCLEOTIDE SEQUENCE [LARGE SCALE GENOMIC DNA]</scope>
    <source>
        <strain evidence="2">CGMCC 4.7330</strain>
    </source>
</reference>
<comment type="caution">
    <text evidence="1">The sequence shown here is derived from an EMBL/GenBank/DDBJ whole genome shotgun (WGS) entry which is preliminary data.</text>
</comment>
<proteinExistence type="predicted"/>
<evidence type="ECO:0000313" key="1">
    <source>
        <dbReference type="EMBL" id="MFC3960909.1"/>
    </source>
</evidence>
<evidence type="ECO:0000313" key="2">
    <source>
        <dbReference type="Proteomes" id="UP001595696"/>
    </source>
</evidence>
<gene>
    <name evidence="1" type="ORF">ACFO0B_02770</name>
</gene>
<dbReference type="EMBL" id="JBHSAX010000003">
    <property type="protein sequence ID" value="MFC3960909.1"/>
    <property type="molecule type" value="Genomic_DNA"/>
</dbReference>
<dbReference type="Proteomes" id="UP001595696">
    <property type="component" value="Unassembled WGS sequence"/>
</dbReference>
<organism evidence="1 2">
    <name type="scientific">Nocardia jiangsuensis</name>
    <dbReference type="NCBI Taxonomy" id="1691563"/>
    <lineage>
        <taxon>Bacteria</taxon>
        <taxon>Bacillati</taxon>
        <taxon>Actinomycetota</taxon>
        <taxon>Actinomycetes</taxon>
        <taxon>Mycobacteriales</taxon>
        <taxon>Nocardiaceae</taxon>
        <taxon>Nocardia</taxon>
    </lineage>
</organism>
<accession>A0ABV8DMF2</accession>
<sequence length="61" mass="6180">MITTIVLTAVGVLRRSRIGDEPSQVAKVSAQQSGSVRNPGRVYAPAASAVALPAAAPAFTC</sequence>
<protein>
    <submittedName>
        <fullName evidence="1">Uncharacterized protein</fullName>
    </submittedName>
</protein>
<name>A0ABV8DMF2_9NOCA</name>
<dbReference type="RefSeq" id="WP_378610676.1">
    <property type="nucleotide sequence ID" value="NZ_JBHSAX010000003.1"/>
</dbReference>
<keyword evidence="2" id="KW-1185">Reference proteome</keyword>